<dbReference type="InterPro" id="IPR036397">
    <property type="entry name" value="RNaseH_sf"/>
</dbReference>
<evidence type="ECO:0000259" key="9">
    <source>
        <dbReference type="Pfam" id="PF03175"/>
    </source>
</evidence>
<dbReference type="AlphaFoldDB" id="A0A3M6TPX3"/>
<organism evidence="10 11">
    <name type="scientific">Pocillopora damicornis</name>
    <name type="common">Cauliflower coral</name>
    <name type="synonym">Millepora damicornis</name>
    <dbReference type="NCBI Taxonomy" id="46731"/>
    <lineage>
        <taxon>Eukaryota</taxon>
        <taxon>Metazoa</taxon>
        <taxon>Cnidaria</taxon>
        <taxon>Anthozoa</taxon>
        <taxon>Hexacorallia</taxon>
        <taxon>Scleractinia</taxon>
        <taxon>Astrocoeniina</taxon>
        <taxon>Pocilloporidae</taxon>
        <taxon>Pocillopora</taxon>
    </lineage>
</organism>
<comment type="caution">
    <text evidence="10">The sequence shown here is derived from an EMBL/GenBank/DDBJ whole genome shotgun (WGS) entry which is preliminary data.</text>
</comment>
<evidence type="ECO:0000256" key="1">
    <source>
        <dbReference type="ARBA" id="ARBA00005755"/>
    </source>
</evidence>
<dbReference type="STRING" id="46731.A0A3M6TPX3"/>
<dbReference type="GO" id="GO:0003887">
    <property type="term" value="F:DNA-directed DNA polymerase activity"/>
    <property type="evidence" value="ECO:0007669"/>
    <property type="project" value="UniProtKB-KW"/>
</dbReference>
<dbReference type="InterPro" id="IPR004868">
    <property type="entry name" value="DNA-dir_DNA_pol_B_mt/vir"/>
</dbReference>
<keyword evidence="5" id="KW-0235">DNA replication</keyword>
<dbReference type="InterPro" id="IPR012337">
    <property type="entry name" value="RNaseH-like_sf"/>
</dbReference>
<name>A0A3M6TPX3_POCDA</name>
<keyword evidence="11" id="KW-1185">Reference proteome</keyword>
<protein>
    <recommendedName>
        <fullName evidence="2">DNA-directed DNA polymerase</fullName>
        <ecNumber evidence="2">2.7.7.7</ecNumber>
    </recommendedName>
</protein>
<dbReference type="GO" id="GO:0000166">
    <property type="term" value="F:nucleotide binding"/>
    <property type="evidence" value="ECO:0007669"/>
    <property type="project" value="InterPro"/>
</dbReference>
<reference evidence="10 11" key="1">
    <citation type="journal article" date="2018" name="Sci. Rep.">
        <title>Comparative analysis of the Pocillopora damicornis genome highlights role of immune system in coral evolution.</title>
        <authorList>
            <person name="Cunning R."/>
            <person name="Bay R.A."/>
            <person name="Gillette P."/>
            <person name="Baker A.C."/>
            <person name="Traylor-Knowles N."/>
        </authorList>
    </citation>
    <scope>NUCLEOTIDE SEQUENCE [LARGE SCALE GENOMIC DNA]</scope>
    <source>
        <strain evidence="10">RSMAS</strain>
        <tissue evidence="10">Whole animal</tissue>
    </source>
</reference>
<evidence type="ECO:0000313" key="11">
    <source>
        <dbReference type="Proteomes" id="UP000275408"/>
    </source>
</evidence>
<evidence type="ECO:0000256" key="8">
    <source>
        <dbReference type="ARBA" id="ARBA00049244"/>
    </source>
</evidence>
<evidence type="ECO:0000313" key="10">
    <source>
        <dbReference type="EMBL" id="RMX43406.1"/>
    </source>
</evidence>
<dbReference type="GO" id="GO:0006260">
    <property type="term" value="P:DNA replication"/>
    <property type="evidence" value="ECO:0007669"/>
    <property type="project" value="UniProtKB-KW"/>
</dbReference>
<accession>A0A3M6TPX3</accession>
<evidence type="ECO:0000256" key="4">
    <source>
        <dbReference type="ARBA" id="ARBA00022695"/>
    </source>
</evidence>
<sequence>MCVIPTRNVPSVFTSNAEQHMKHCGLQYCPSCEKEVNILQHKCYLQPVTHEQKKNKQRTIFVYFDIEAQQDTGNHVANLVCAEIDQNDTQFTFEGKDCVPDFIQWVHSLANQEDVEKVIVVAHNFKGYDGYFILDELYKQHATHLRQIVNSAKILSLELPNIKFIDSMNFFPMALSNFPKTFGLNEMKKGFFPHFFNTQQNQIYEGYMPEKSYYDPDGMSPQRKEEFDKWYNEKVSERYIFNFQHKLLTYCQSDVRLLKQGCMKFQSQFHEICGFNPMVHCTTIASACNVAYRKNWMPKNKITIEPVCGWRSNHTQSHTALKWLYWEESKLHKTNHLPRIAHARNKGEKRIVNGSKIYLVDGYDAQTRTVYEFQGCFYHGCLDCFPNRTMKHPIHQNKTMRDVRQQTRSKIKELTALGYHVKEIWECEWNGMECKKQILN</sequence>
<evidence type="ECO:0000256" key="3">
    <source>
        <dbReference type="ARBA" id="ARBA00022679"/>
    </source>
</evidence>
<keyword evidence="6" id="KW-0239">DNA-directed DNA polymerase</keyword>
<keyword evidence="3" id="KW-0808">Transferase</keyword>
<comment type="catalytic activity">
    <reaction evidence="8">
        <text>DNA(n) + a 2'-deoxyribonucleoside 5'-triphosphate = DNA(n+1) + diphosphate</text>
        <dbReference type="Rhea" id="RHEA:22508"/>
        <dbReference type="Rhea" id="RHEA-COMP:17339"/>
        <dbReference type="Rhea" id="RHEA-COMP:17340"/>
        <dbReference type="ChEBI" id="CHEBI:33019"/>
        <dbReference type="ChEBI" id="CHEBI:61560"/>
        <dbReference type="ChEBI" id="CHEBI:173112"/>
        <dbReference type="EC" id="2.7.7.7"/>
    </reaction>
</comment>
<dbReference type="PANTHER" id="PTHR33568">
    <property type="entry name" value="DNA POLYMERASE"/>
    <property type="match status" value="1"/>
</dbReference>
<dbReference type="Gene3D" id="3.30.420.10">
    <property type="entry name" value="Ribonuclease H-like superfamily/Ribonuclease H"/>
    <property type="match status" value="1"/>
</dbReference>
<keyword evidence="4" id="KW-0548">Nucleotidyltransferase</keyword>
<comment type="similarity">
    <text evidence="1">Belongs to the DNA polymerase type-B family.</text>
</comment>
<dbReference type="Gene3D" id="3.40.960.10">
    <property type="entry name" value="VSR Endonuclease"/>
    <property type="match status" value="1"/>
</dbReference>
<dbReference type="EMBL" id="RCHS01003203">
    <property type="protein sequence ID" value="RMX43406.1"/>
    <property type="molecule type" value="Genomic_DNA"/>
</dbReference>
<gene>
    <name evidence="10" type="ORF">pdam_00022673</name>
</gene>
<evidence type="ECO:0000256" key="7">
    <source>
        <dbReference type="ARBA" id="ARBA00023125"/>
    </source>
</evidence>
<keyword evidence="7" id="KW-0238">DNA-binding</keyword>
<dbReference type="EC" id="2.7.7.7" evidence="2"/>
<dbReference type="PANTHER" id="PTHR33568:SF3">
    <property type="entry name" value="DNA-DIRECTED DNA POLYMERASE"/>
    <property type="match status" value="1"/>
</dbReference>
<evidence type="ECO:0000256" key="2">
    <source>
        <dbReference type="ARBA" id="ARBA00012417"/>
    </source>
</evidence>
<dbReference type="GO" id="GO:0003677">
    <property type="term" value="F:DNA binding"/>
    <property type="evidence" value="ECO:0007669"/>
    <property type="project" value="UniProtKB-KW"/>
</dbReference>
<dbReference type="SUPFAM" id="SSF53098">
    <property type="entry name" value="Ribonuclease H-like"/>
    <property type="match status" value="1"/>
</dbReference>
<feature type="domain" description="DNA-directed DNA polymerase family B mitochondria/virus" evidence="9">
    <location>
        <begin position="117"/>
        <end position="301"/>
    </location>
</feature>
<dbReference type="OrthoDB" id="5988683at2759"/>
<evidence type="ECO:0000256" key="6">
    <source>
        <dbReference type="ARBA" id="ARBA00022932"/>
    </source>
</evidence>
<evidence type="ECO:0000256" key="5">
    <source>
        <dbReference type="ARBA" id="ARBA00022705"/>
    </source>
</evidence>
<proteinExistence type="inferred from homology"/>
<dbReference type="Proteomes" id="UP000275408">
    <property type="component" value="Unassembled WGS sequence"/>
</dbReference>
<dbReference type="Pfam" id="PF03175">
    <property type="entry name" value="DNA_pol_B_2"/>
    <property type="match status" value="1"/>
</dbReference>